<gene>
    <name evidence="1" type="ORF">LOD99_15358</name>
</gene>
<dbReference type="EMBL" id="JAKMXF010000088">
    <property type="protein sequence ID" value="KAI6658558.1"/>
    <property type="molecule type" value="Genomic_DNA"/>
</dbReference>
<proteinExistence type="predicted"/>
<evidence type="ECO:0000313" key="1">
    <source>
        <dbReference type="EMBL" id="KAI6658558.1"/>
    </source>
</evidence>
<protein>
    <submittedName>
        <fullName evidence="1">Uncharacterized protein</fullName>
    </submittedName>
</protein>
<comment type="caution">
    <text evidence="1">The sequence shown here is derived from an EMBL/GenBank/DDBJ whole genome shotgun (WGS) entry which is preliminary data.</text>
</comment>
<dbReference type="Proteomes" id="UP001165289">
    <property type="component" value="Unassembled WGS sequence"/>
</dbReference>
<evidence type="ECO:0000313" key="2">
    <source>
        <dbReference type="Proteomes" id="UP001165289"/>
    </source>
</evidence>
<organism evidence="1 2">
    <name type="scientific">Oopsacas minuta</name>
    <dbReference type="NCBI Taxonomy" id="111878"/>
    <lineage>
        <taxon>Eukaryota</taxon>
        <taxon>Metazoa</taxon>
        <taxon>Porifera</taxon>
        <taxon>Hexactinellida</taxon>
        <taxon>Hexasterophora</taxon>
        <taxon>Lyssacinosida</taxon>
        <taxon>Leucopsacidae</taxon>
        <taxon>Oopsacas</taxon>
    </lineage>
</organism>
<dbReference type="AlphaFoldDB" id="A0AAV7KBK3"/>
<name>A0AAV7KBK3_9METZ</name>
<reference evidence="1 2" key="1">
    <citation type="journal article" date="2023" name="BMC Biol.">
        <title>The compact genome of the sponge Oopsacas minuta (Hexactinellida) is lacking key metazoan core genes.</title>
        <authorList>
            <person name="Santini S."/>
            <person name="Schenkelaars Q."/>
            <person name="Jourda C."/>
            <person name="Duchesne M."/>
            <person name="Belahbib H."/>
            <person name="Rocher C."/>
            <person name="Selva M."/>
            <person name="Riesgo A."/>
            <person name="Vervoort M."/>
            <person name="Leys S.P."/>
            <person name="Kodjabachian L."/>
            <person name="Le Bivic A."/>
            <person name="Borchiellini C."/>
            <person name="Claverie J.M."/>
            <person name="Renard E."/>
        </authorList>
    </citation>
    <scope>NUCLEOTIDE SEQUENCE [LARGE SCALE GENOMIC DNA]</scope>
    <source>
        <strain evidence="1">SPO-2</strain>
    </source>
</reference>
<keyword evidence="2" id="KW-1185">Reference proteome</keyword>
<sequence>MLDSLGNEQTVIGLLIPLIPDTMSPSNPIQNVEQKNSTLIQLIDVMMKYILAYMDKKIDESKNQPIESGTSGSSTFSNQWMSPEIISLFRDFLILLYKHIFANFAIKTELTNNQQIFLREHLETILPGCLECLEKIKFLALTNPEKLHLINDLNFPNAIIPLVTHGLLLFPLHQLSYLIDPITKLCLQLSRTVETIPDICMLCESQEAQWSIGEISHPLLVSPLPLSTEFPTEWCWLVDTHRACGCLLGMLLNLQLASIPVDPVEAIVGDWSNSVLFANGLQDNYREGLIQWKESTNEILPSLPSNADQIVECVLTYESAVDSYDIPEPDSVAKLIIDLAQARTEENHSCYEAYNQLIQFATLGEWDTYTDDDVIGLREVSCGMLAVIAKHCRIQIIANKHGAKTSESLLEAYESIFRVRKELFSLRPLDTSEEDTVSSEKSYTQLCATLRAMCLFLIFMVSPAVHKDVQDDVTTNVRNMINSASFVWNEAWDLLPFYHLTPGACSEVKSISMVYESLSSYGEVSYHIPPSEQCYSIPPFWKVHLYGTRNSLNEFSFRFQKFPVSRGPVCEVTP</sequence>
<accession>A0AAV7KBK3</accession>